<protein>
    <submittedName>
        <fullName evidence="1">Uncharacterized protein</fullName>
    </submittedName>
</protein>
<gene>
    <name evidence="1" type="ORF">EV378_3002</name>
</gene>
<dbReference type="AlphaFoldDB" id="A0A4R1HZX7"/>
<evidence type="ECO:0000313" key="1">
    <source>
        <dbReference type="EMBL" id="TCK27143.1"/>
    </source>
</evidence>
<reference evidence="1 2" key="1">
    <citation type="submission" date="2019-03" db="EMBL/GenBank/DDBJ databases">
        <title>Sequencing the genomes of 1000 actinobacteria strains.</title>
        <authorList>
            <person name="Klenk H.-P."/>
        </authorList>
    </citation>
    <scope>NUCLEOTIDE SEQUENCE [LARGE SCALE GENOMIC DNA]</scope>
    <source>
        <strain evidence="1 2">DSM 44969</strain>
    </source>
</reference>
<dbReference type="OrthoDB" id="157538at2"/>
<dbReference type="RefSeq" id="WP_132425448.1">
    <property type="nucleotide sequence ID" value="NZ_SMFZ01000001.1"/>
</dbReference>
<dbReference type="Proteomes" id="UP000295560">
    <property type="component" value="Unassembled WGS sequence"/>
</dbReference>
<evidence type="ECO:0000313" key="2">
    <source>
        <dbReference type="Proteomes" id="UP000295560"/>
    </source>
</evidence>
<organism evidence="1 2">
    <name type="scientific">Pseudonocardia endophytica</name>
    <dbReference type="NCBI Taxonomy" id="401976"/>
    <lineage>
        <taxon>Bacteria</taxon>
        <taxon>Bacillati</taxon>
        <taxon>Actinomycetota</taxon>
        <taxon>Actinomycetes</taxon>
        <taxon>Pseudonocardiales</taxon>
        <taxon>Pseudonocardiaceae</taxon>
        <taxon>Pseudonocardia</taxon>
    </lineage>
</organism>
<name>A0A4R1HZX7_PSEEN</name>
<keyword evidence="2" id="KW-1185">Reference proteome</keyword>
<accession>A0A4R1HZX7</accession>
<sequence>MIDVNSTGRRPDRYALHRGRHLLGTVTLGARTSGGAVEVDGVAYEVRAGTARGAYDLVAADGSVAAAAERVHRRTWSLRTADGTRWFRRDRLGGAESLTGADGRALGRVTRSRLRGAAVDLPGLDLPVQAFALTLVLMRRRRRRRVATRTTAVSVIGR</sequence>
<proteinExistence type="predicted"/>
<dbReference type="EMBL" id="SMFZ01000001">
    <property type="protein sequence ID" value="TCK27143.1"/>
    <property type="molecule type" value="Genomic_DNA"/>
</dbReference>
<comment type="caution">
    <text evidence="1">The sequence shown here is derived from an EMBL/GenBank/DDBJ whole genome shotgun (WGS) entry which is preliminary data.</text>
</comment>